<evidence type="ECO:0000256" key="5">
    <source>
        <dbReference type="ARBA" id="ARBA00022989"/>
    </source>
</evidence>
<dbReference type="PANTHER" id="PTHR30558:SF3">
    <property type="entry name" value="BIOPOLYMER TRANSPORT PROTEIN EXBD-RELATED"/>
    <property type="match status" value="1"/>
</dbReference>
<accession>A0A1T4WNK4</accession>
<dbReference type="Pfam" id="PF02472">
    <property type="entry name" value="ExbD"/>
    <property type="match status" value="1"/>
</dbReference>
<dbReference type="EMBL" id="FUYC01000003">
    <property type="protein sequence ID" value="SKA78923.1"/>
    <property type="molecule type" value="Genomic_DNA"/>
</dbReference>
<reference evidence="9 10" key="1">
    <citation type="submission" date="2017-02" db="EMBL/GenBank/DDBJ databases">
        <authorList>
            <person name="Peterson S.W."/>
        </authorList>
    </citation>
    <scope>NUCLEOTIDE SEQUENCE [LARGE SCALE GENOMIC DNA]</scope>
    <source>
        <strain evidence="9 10">DSM 16080</strain>
    </source>
</reference>
<dbReference type="GO" id="GO:0005886">
    <property type="term" value="C:plasma membrane"/>
    <property type="evidence" value="ECO:0007669"/>
    <property type="project" value="UniProtKB-SubCell"/>
</dbReference>
<evidence type="ECO:0000256" key="8">
    <source>
        <dbReference type="SAM" id="Phobius"/>
    </source>
</evidence>
<dbReference type="PANTHER" id="PTHR30558">
    <property type="entry name" value="EXBD MEMBRANE COMPONENT OF PMF-DRIVEN MACROMOLECULE IMPORT SYSTEM"/>
    <property type="match status" value="1"/>
</dbReference>
<sequence>MIRFRNKTGHTTGPDITPLLDVVFILLIFFVVSAVFTLKGMDMELPKAETSQSISGRCLEIVLRADGSLLMDGAEATLLDIRYALDHAAALPQSARPGQIVLKADPHSQVQPFLDLVDLVRKHGFQNLVIATRSLSSPEADS</sequence>
<evidence type="ECO:0000256" key="1">
    <source>
        <dbReference type="ARBA" id="ARBA00004162"/>
    </source>
</evidence>
<gene>
    <name evidence="9" type="ORF">SAMN02745704_01225</name>
</gene>
<keyword evidence="7" id="KW-0653">Protein transport</keyword>
<dbReference type="InterPro" id="IPR003400">
    <property type="entry name" value="ExbD"/>
</dbReference>
<evidence type="ECO:0000256" key="4">
    <source>
        <dbReference type="ARBA" id="ARBA00022692"/>
    </source>
</evidence>
<keyword evidence="10" id="KW-1185">Reference proteome</keyword>
<keyword evidence="7" id="KW-0813">Transport</keyword>
<evidence type="ECO:0000313" key="9">
    <source>
        <dbReference type="EMBL" id="SKA78923.1"/>
    </source>
</evidence>
<keyword evidence="5 8" id="KW-1133">Transmembrane helix</keyword>
<evidence type="ECO:0000256" key="3">
    <source>
        <dbReference type="ARBA" id="ARBA00022475"/>
    </source>
</evidence>
<protein>
    <submittedName>
        <fullName evidence="9">Outer membrane transport energization protein ExbD</fullName>
    </submittedName>
</protein>
<proteinExistence type="inferred from homology"/>
<keyword evidence="4 7" id="KW-0812">Transmembrane</keyword>
<dbReference type="RefSeq" id="WP_078716778.1">
    <property type="nucleotide sequence ID" value="NZ_FUYC01000003.1"/>
</dbReference>
<name>A0A1T4WNK4_9BACT</name>
<dbReference type="STRING" id="1121449.SAMN02745704_01225"/>
<dbReference type="GO" id="GO:0022857">
    <property type="term" value="F:transmembrane transporter activity"/>
    <property type="evidence" value="ECO:0007669"/>
    <property type="project" value="InterPro"/>
</dbReference>
<dbReference type="Proteomes" id="UP000190027">
    <property type="component" value="Unassembled WGS sequence"/>
</dbReference>
<evidence type="ECO:0000256" key="7">
    <source>
        <dbReference type="RuleBase" id="RU003879"/>
    </source>
</evidence>
<evidence type="ECO:0000256" key="2">
    <source>
        <dbReference type="ARBA" id="ARBA00005811"/>
    </source>
</evidence>
<evidence type="ECO:0000256" key="6">
    <source>
        <dbReference type="ARBA" id="ARBA00023136"/>
    </source>
</evidence>
<comment type="subcellular location">
    <subcellularLocation>
        <location evidence="1">Cell membrane</location>
        <topology evidence="1">Single-pass membrane protein</topology>
    </subcellularLocation>
    <subcellularLocation>
        <location evidence="7">Cell membrane</location>
        <topology evidence="7">Single-pass type II membrane protein</topology>
    </subcellularLocation>
</comment>
<keyword evidence="3" id="KW-1003">Cell membrane</keyword>
<evidence type="ECO:0000313" key="10">
    <source>
        <dbReference type="Proteomes" id="UP000190027"/>
    </source>
</evidence>
<organism evidence="9 10">
    <name type="scientific">Paucidesulfovibrio gracilis DSM 16080</name>
    <dbReference type="NCBI Taxonomy" id="1121449"/>
    <lineage>
        <taxon>Bacteria</taxon>
        <taxon>Pseudomonadati</taxon>
        <taxon>Thermodesulfobacteriota</taxon>
        <taxon>Desulfovibrionia</taxon>
        <taxon>Desulfovibrionales</taxon>
        <taxon>Desulfovibrionaceae</taxon>
        <taxon>Paucidesulfovibrio</taxon>
    </lineage>
</organism>
<keyword evidence="6 8" id="KW-0472">Membrane</keyword>
<dbReference type="GO" id="GO:0015031">
    <property type="term" value="P:protein transport"/>
    <property type="evidence" value="ECO:0007669"/>
    <property type="project" value="UniProtKB-KW"/>
</dbReference>
<dbReference type="OrthoDB" id="5459539at2"/>
<dbReference type="AlphaFoldDB" id="A0A1T4WNK4"/>
<feature type="transmembrane region" description="Helical" evidence="8">
    <location>
        <begin position="16"/>
        <end position="38"/>
    </location>
</feature>
<comment type="similarity">
    <text evidence="2 7">Belongs to the ExbD/TolR family.</text>
</comment>